<dbReference type="EMBL" id="JBHTIF010000001">
    <property type="protein sequence ID" value="MFD0725663.1"/>
    <property type="molecule type" value="Genomic_DNA"/>
</dbReference>
<accession>A0ABW2YFJ3</accession>
<organism evidence="1 2">
    <name type="scientific">Lysobacter brunescens</name>
    <dbReference type="NCBI Taxonomy" id="262323"/>
    <lineage>
        <taxon>Bacteria</taxon>
        <taxon>Pseudomonadati</taxon>
        <taxon>Pseudomonadota</taxon>
        <taxon>Gammaproteobacteria</taxon>
        <taxon>Lysobacterales</taxon>
        <taxon>Lysobacteraceae</taxon>
        <taxon>Lysobacter</taxon>
    </lineage>
</organism>
<gene>
    <name evidence="1" type="ORF">ACFQ0E_08625</name>
</gene>
<dbReference type="Proteomes" id="UP001597110">
    <property type="component" value="Unassembled WGS sequence"/>
</dbReference>
<proteinExistence type="predicted"/>
<name>A0ABW2YFJ3_9GAMM</name>
<protein>
    <submittedName>
        <fullName evidence="1">Uncharacterized protein</fullName>
    </submittedName>
</protein>
<comment type="caution">
    <text evidence="1">The sequence shown here is derived from an EMBL/GenBank/DDBJ whole genome shotgun (WGS) entry which is preliminary data.</text>
</comment>
<keyword evidence="2" id="KW-1185">Reference proteome</keyword>
<reference evidence="2" key="1">
    <citation type="journal article" date="2019" name="Int. J. Syst. Evol. Microbiol.">
        <title>The Global Catalogue of Microorganisms (GCM) 10K type strain sequencing project: providing services to taxonomists for standard genome sequencing and annotation.</title>
        <authorList>
            <consortium name="The Broad Institute Genomics Platform"/>
            <consortium name="The Broad Institute Genome Sequencing Center for Infectious Disease"/>
            <person name="Wu L."/>
            <person name="Ma J."/>
        </authorList>
    </citation>
    <scope>NUCLEOTIDE SEQUENCE [LARGE SCALE GENOMIC DNA]</scope>
    <source>
        <strain evidence="2">CCUG 55585</strain>
    </source>
</reference>
<evidence type="ECO:0000313" key="2">
    <source>
        <dbReference type="Proteomes" id="UP001597110"/>
    </source>
</evidence>
<evidence type="ECO:0000313" key="1">
    <source>
        <dbReference type="EMBL" id="MFD0725663.1"/>
    </source>
</evidence>
<dbReference type="RefSeq" id="WP_386823251.1">
    <property type="nucleotide sequence ID" value="NZ_JBHTIF010000001.1"/>
</dbReference>
<sequence>MFRSTLQLTRQLSDALLQFPALVRLFERRSTQALPQLLAWIDATENTLSGHRLVAAADIAGYKSRVLAPMFDDDRRGTLRRRQTIAAATLLHELQHSVQDALQPHAIKVEQARGLARQLLQIVAQSGAVPWDPASSFEDMVERIWLLCTQHDQLKPLSVQLKTLLPASDIRLLLAEEIDPADFVPVQ</sequence>